<dbReference type="Pfam" id="PF13419">
    <property type="entry name" value="HAD_2"/>
    <property type="match status" value="1"/>
</dbReference>
<dbReference type="InterPro" id="IPR050155">
    <property type="entry name" value="HAD-like_hydrolase_sf"/>
</dbReference>
<dbReference type="PRINTS" id="PR00413">
    <property type="entry name" value="HADHALOGNASE"/>
</dbReference>
<dbReference type="Gene3D" id="3.40.50.1000">
    <property type="entry name" value="HAD superfamily/HAD-like"/>
    <property type="match status" value="1"/>
</dbReference>
<dbReference type="InterPro" id="IPR023198">
    <property type="entry name" value="PGP-like_dom2"/>
</dbReference>
<dbReference type="GO" id="GO:0008967">
    <property type="term" value="F:phosphoglycolate phosphatase activity"/>
    <property type="evidence" value="ECO:0007669"/>
    <property type="project" value="UniProtKB-EC"/>
</dbReference>
<proteinExistence type="predicted"/>
<sequence>MGYKHLVFDIDGTLVDNEKAVLSTWQETILQLFSKYYETSELNFVLGIPGVTAMERLGAENPKEFDEVWIQNFMKHKAEIELFPHIEHTVATLKSKGLGLGLVTSRTNNELNNDFALGKIIDHFETIICVTDAPRPKPNPDPLLVYMERCGLSPDEVLYIGDSDYDYHCAKNAKVDFGVALWGDNRISRTDTRFSFNSPTDILRITDKS</sequence>
<dbReference type="AlphaFoldDB" id="A0A644XQJ1"/>
<gene>
    <name evidence="1" type="primary">gph_31</name>
    <name evidence="1" type="ORF">SDC9_64912</name>
</gene>
<dbReference type="EMBL" id="VSSQ01002995">
    <property type="protein sequence ID" value="MPM18500.1"/>
    <property type="molecule type" value="Genomic_DNA"/>
</dbReference>
<dbReference type="Gene3D" id="1.10.150.240">
    <property type="entry name" value="Putative phosphatase, domain 2"/>
    <property type="match status" value="1"/>
</dbReference>
<keyword evidence="1" id="KW-0378">Hydrolase</keyword>
<dbReference type="GO" id="GO:0005829">
    <property type="term" value="C:cytosol"/>
    <property type="evidence" value="ECO:0007669"/>
    <property type="project" value="TreeGrafter"/>
</dbReference>
<dbReference type="InterPro" id="IPR023214">
    <property type="entry name" value="HAD_sf"/>
</dbReference>
<dbReference type="InterPro" id="IPR041492">
    <property type="entry name" value="HAD_2"/>
</dbReference>
<dbReference type="SFLD" id="SFLDG01129">
    <property type="entry name" value="C1.5:_HAD__Beta-PGM__Phosphata"/>
    <property type="match status" value="1"/>
</dbReference>
<accession>A0A644XQJ1</accession>
<name>A0A644XQJ1_9ZZZZ</name>
<protein>
    <submittedName>
        <fullName evidence="1">Phosphoglycolate phosphatase</fullName>
        <ecNumber evidence="1">3.1.3.18</ecNumber>
    </submittedName>
</protein>
<reference evidence="1" key="1">
    <citation type="submission" date="2019-08" db="EMBL/GenBank/DDBJ databases">
        <authorList>
            <person name="Kucharzyk K."/>
            <person name="Murdoch R.W."/>
            <person name="Higgins S."/>
            <person name="Loffler F."/>
        </authorList>
    </citation>
    <scope>NUCLEOTIDE SEQUENCE</scope>
</reference>
<comment type="caution">
    <text evidence="1">The sequence shown here is derived from an EMBL/GenBank/DDBJ whole genome shotgun (WGS) entry which is preliminary data.</text>
</comment>
<dbReference type="InterPro" id="IPR006439">
    <property type="entry name" value="HAD-SF_hydro_IA"/>
</dbReference>
<dbReference type="PANTHER" id="PTHR43434:SF26">
    <property type="entry name" value="PYROPHOSPHATASE PPAX"/>
    <property type="match status" value="1"/>
</dbReference>
<evidence type="ECO:0000313" key="1">
    <source>
        <dbReference type="EMBL" id="MPM18500.1"/>
    </source>
</evidence>
<dbReference type="SUPFAM" id="SSF56784">
    <property type="entry name" value="HAD-like"/>
    <property type="match status" value="1"/>
</dbReference>
<dbReference type="GO" id="GO:0006281">
    <property type="term" value="P:DNA repair"/>
    <property type="evidence" value="ECO:0007669"/>
    <property type="project" value="TreeGrafter"/>
</dbReference>
<organism evidence="1">
    <name type="scientific">bioreactor metagenome</name>
    <dbReference type="NCBI Taxonomy" id="1076179"/>
    <lineage>
        <taxon>unclassified sequences</taxon>
        <taxon>metagenomes</taxon>
        <taxon>ecological metagenomes</taxon>
    </lineage>
</organism>
<dbReference type="SFLD" id="SFLDS00003">
    <property type="entry name" value="Haloacid_Dehalogenase"/>
    <property type="match status" value="1"/>
</dbReference>
<dbReference type="PANTHER" id="PTHR43434">
    <property type="entry name" value="PHOSPHOGLYCOLATE PHOSPHATASE"/>
    <property type="match status" value="1"/>
</dbReference>
<dbReference type="NCBIfam" id="TIGR01549">
    <property type="entry name" value="HAD-SF-IA-v1"/>
    <property type="match status" value="1"/>
</dbReference>
<dbReference type="EC" id="3.1.3.18" evidence="1"/>
<dbReference type="InterPro" id="IPR036412">
    <property type="entry name" value="HAD-like_sf"/>
</dbReference>